<accession>A0ABY9F2Z3</accession>
<organism evidence="1 2">
    <name type="scientific">Pseudomonas cucumis</name>
    <dbReference type="NCBI Taxonomy" id="2954082"/>
    <lineage>
        <taxon>Bacteria</taxon>
        <taxon>Pseudomonadati</taxon>
        <taxon>Pseudomonadota</taxon>
        <taxon>Gammaproteobacteria</taxon>
        <taxon>Pseudomonadales</taxon>
        <taxon>Pseudomonadaceae</taxon>
        <taxon>Pseudomonas</taxon>
    </lineage>
</organism>
<dbReference type="RefSeq" id="WP_305449268.1">
    <property type="nucleotide sequence ID" value="NZ_CP117454.1"/>
</dbReference>
<evidence type="ECO:0000313" key="1">
    <source>
        <dbReference type="EMBL" id="WLG87089.1"/>
    </source>
</evidence>
<evidence type="ECO:0000313" key="2">
    <source>
        <dbReference type="Proteomes" id="UP001239418"/>
    </source>
</evidence>
<proteinExistence type="predicted"/>
<dbReference type="Proteomes" id="UP001239418">
    <property type="component" value="Chromosome"/>
</dbReference>
<reference evidence="1 2" key="1">
    <citation type="submission" date="2023-02" db="EMBL/GenBank/DDBJ databases">
        <title>Evolution of Hrp T3SS in non-pathogenic Pseudomonas fluorescens.</title>
        <authorList>
            <person name="Liao K."/>
            <person name="Wei H."/>
            <person name="Gu Y."/>
        </authorList>
    </citation>
    <scope>NUCLEOTIDE SEQUENCE [LARGE SCALE GENOMIC DNA]</scope>
    <source>
        <strain evidence="1 2">FP1935</strain>
    </source>
</reference>
<dbReference type="EMBL" id="CP117454">
    <property type="protein sequence ID" value="WLG87089.1"/>
    <property type="molecule type" value="Genomic_DNA"/>
</dbReference>
<gene>
    <name evidence="1" type="ORF">PSH97_11455</name>
</gene>
<name>A0ABY9F2Z3_9PSED</name>
<protein>
    <submittedName>
        <fullName evidence="1">Uncharacterized protein</fullName>
    </submittedName>
</protein>
<keyword evidence="2" id="KW-1185">Reference proteome</keyword>
<sequence>MTEADILSWLFSNDWPKAEELASYAISHHGYVGDDGYYGMRFRSDLDEFERTVEGAFIPEGFVEIMYWDGDHKEIRIPESNYIFGLKKHLLKLGYWGLATDLDSAYPAAQTTTSVLP</sequence>